<proteinExistence type="predicted"/>
<keyword evidence="3" id="KW-1185">Reference proteome</keyword>
<name>A0AAW1IVB3_POPJA</name>
<gene>
    <name evidence="2" type="ORF">QE152_g34045</name>
</gene>
<feature type="coiled-coil region" evidence="1">
    <location>
        <begin position="5"/>
        <end position="53"/>
    </location>
</feature>
<keyword evidence="1" id="KW-0175">Coiled coil</keyword>
<comment type="caution">
    <text evidence="2">The sequence shown here is derived from an EMBL/GenBank/DDBJ whole genome shotgun (WGS) entry which is preliminary data.</text>
</comment>
<evidence type="ECO:0000313" key="2">
    <source>
        <dbReference type="EMBL" id="KAK9693673.1"/>
    </source>
</evidence>
<sequence>MKKSITFMSKKFDELQRENKEIKKMLKDNEKENTNLKDRIRHLEITIDETERKKIENNIIINGIEKQDKQENTKEVVNKLMKKIYVNVEDGIHTCYRKDVHKENSPIIVELAIAKMCIRRIAQS</sequence>
<organism evidence="2 3">
    <name type="scientific">Popillia japonica</name>
    <name type="common">Japanese beetle</name>
    <dbReference type="NCBI Taxonomy" id="7064"/>
    <lineage>
        <taxon>Eukaryota</taxon>
        <taxon>Metazoa</taxon>
        <taxon>Ecdysozoa</taxon>
        <taxon>Arthropoda</taxon>
        <taxon>Hexapoda</taxon>
        <taxon>Insecta</taxon>
        <taxon>Pterygota</taxon>
        <taxon>Neoptera</taxon>
        <taxon>Endopterygota</taxon>
        <taxon>Coleoptera</taxon>
        <taxon>Polyphaga</taxon>
        <taxon>Scarabaeiformia</taxon>
        <taxon>Scarabaeidae</taxon>
        <taxon>Rutelinae</taxon>
        <taxon>Popillia</taxon>
    </lineage>
</organism>
<evidence type="ECO:0000256" key="1">
    <source>
        <dbReference type="SAM" id="Coils"/>
    </source>
</evidence>
<protein>
    <submittedName>
        <fullName evidence="2">Uncharacterized protein</fullName>
    </submittedName>
</protein>
<dbReference type="AlphaFoldDB" id="A0AAW1IVB3"/>
<dbReference type="EMBL" id="JASPKY010000534">
    <property type="protein sequence ID" value="KAK9693673.1"/>
    <property type="molecule type" value="Genomic_DNA"/>
</dbReference>
<reference evidence="2 3" key="1">
    <citation type="journal article" date="2024" name="BMC Genomics">
        <title>De novo assembly and annotation of Popillia japonica's genome with initial clues to its potential as an invasive pest.</title>
        <authorList>
            <person name="Cucini C."/>
            <person name="Boschi S."/>
            <person name="Funari R."/>
            <person name="Cardaioli E."/>
            <person name="Iannotti N."/>
            <person name="Marturano G."/>
            <person name="Paoli F."/>
            <person name="Bruttini M."/>
            <person name="Carapelli A."/>
            <person name="Frati F."/>
            <person name="Nardi F."/>
        </authorList>
    </citation>
    <scope>NUCLEOTIDE SEQUENCE [LARGE SCALE GENOMIC DNA]</scope>
    <source>
        <strain evidence="2">DMR45628</strain>
    </source>
</reference>
<evidence type="ECO:0000313" key="3">
    <source>
        <dbReference type="Proteomes" id="UP001458880"/>
    </source>
</evidence>
<dbReference type="Proteomes" id="UP001458880">
    <property type="component" value="Unassembled WGS sequence"/>
</dbReference>
<accession>A0AAW1IVB3</accession>